<dbReference type="Gene3D" id="3.40.1180.10">
    <property type="entry name" value="Decaprenyl diphosphate synthase-like"/>
    <property type="match status" value="1"/>
</dbReference>
<keyword evidence="4" id="KW-1185">Reference proteome</keyword>
<dbReference type="Pfam" id="PF01255">
    <property type="entry name" value="Prenyltransf"/>
    <property type="match status" value="1"/>
</dbReference>
<proteinExistence type="inferred from homology"/>
<comment type="similarity">
    <text evidence="2">Belongs to the UPP synthase family.</text>
</comment>
<dbReference type="EMBL" id="FN595710">
    <property type="protein sequence ID" value="CCB50238.1"/>
    <property type="molecule type" value="Genomic_DNA"/>
</dbReference>
<evidence type="ECO:0000256" key="1">
    <source>
        <dbReference type="ARBA" id="ARBA00022679"/>
    </source>
</evidence>
<keyword evidence="1 2" id="KW-0808">Transferase</keyword>
<sequence length="306" mass="34363">EVVVKAGSLGVWAASGENGSFVFSVSHIPNHIAFIMDGNRRYAKKWKLEEGAGYKAGFLALLSMIKYCYKLGVKYIAIYAFSIDNFRRRPQEVQYVMDLMHEKIQGLLKEQSIVNQHGVEVFFVGNLELLNEPVRIAAEKVMAATAKNTDAMLLVCVVYTSSDEIVHSVQESCKDKWGETQVLNPSKGCNGVTKGFRVECNDVIEGFGGGCNGAIEEVGGDDEIQDYSIIKLVDLEKHMYMRFAPDPDILIRTSGCLSNFLLWQATTCLLYCPTALWPEVGLRHLMWAVLNFQRNHSYLEKKKKQS</sequence>
<dbReference type="InterPro" id="IPR001441">
    <property type="entry name" value="UPP_synth-like"/>
</dbReference>
<dbReference type="GO" id="GO:0016765">
    <property type="term" value="F:transferase activity, transferring alkyl or aryl (other than methyl) groups"/>
    <property type="evidence" value="ECO:0007669"/>
    <property type="project" value="InterPro"/>
</dbReference>
<dbReference type="SUPFAM" id="SSF64005">
    <property type="entry name" value="Undecaprenyl diphosphate synthase"/>
    <property type="match status" value="1"/>
</dbReference>
<feature type="non-terminal residue" evidence="3">
    <location>
        <position position="1"/>
    </location>
</feature>
<dbReference type="Proteomes" id="UP000009183">
    <property type="component" value="Unassembled WGS sequence, unordered"/>
</dbReference>
<dbReference type="OrthoDB" id="4173905at2759"/>
<dbReference type="HOGENOM" id="CLU_038505_0_4_1"/>
<dbReference type="GO" id="GO:0016094">
    <property type="term" value="P:polyprenol biosynthetic process"/>
    <property type="evidence" value="ECO:0000318"/>
    <property type="project" value="GO_Central"/>
</dbReference>
<protein>
    <recommendedName>
        <fullName evidence="2">Alkyl transferase</fullName>
        <ecNumber evidence="2">2.5.1.-</ecNumber>
    </recommendedName>
</protein>
<dbReference type="CDD" id="cd00475">
    <property type="entry name" value="Cis_IPPS"/>
    <property type="match status" value="1"/>
</dbReference>
<organism evidence="3 4">
    <name type="scientific">Vitis vinifera</name>
    <name type="common">Grape</name>
    <dbReference type="NCBI Taxonomy" id="29760"/>
    <lineage>
        <taxon>Eukaryota</taxon>
        <taxon>Viridiplantae</taxon>
        <taxon>Streptophyta</taxon>
        <taxon>Embryophyta</taxon>
        <taxon>Tracheophyta</taxon>
        <taxon>Spermatophyta</taxon>
        <taxon>Magnoliopsida</taxon>
        <taxon>eudicotyledons</taxon>
        <taxon>Gunneridae</taxon>
        <taxon>Pentapetalae</taxon>
        <taxon>rosids</taxon>
        <taxon>Vitales</taxon>
        <taxon>Vitaceae</taxon>
        <taxon>Viteae</taxon>
        <taxon>Vitis</taxon>
    </lineage>
</organism>
<dbReference type="PANTHER" id="PTHR10291">
    <property type="entry name" value="DEHYDRODOLICHYL DIPHOSPHATE SYNTHASE FAMILY MEMBER"/>
    <property type="match status" value="1"/>
</dbReference>
<dbReference type="PaxDb" id="29760-VIT_00s2071g00010.t01"/>
<reference evidence="4" key="1">
    <citation type="journal article" date="2007" name="Nature">
        <title>The grapevine genome sequence suggests ancestral hexaploidization in major angiosperm phyla.</title>
        <authorList>
            <consortium name="The French-Italian Public Consortium for Grapevine Genome Characterization."/>
            <person name="Jaillon O."/>
            <person name="Aury J.-M."/>
            <person name="Noel B."/>
            <person name="Policriti A."/>
            <person name="Clepet C."/>
            <person name="Casagrande A."/>
            <person name="Choisne N."/>
            <person name="Aubourg S."/>
            <person name="Vitulo N."/>
            <person name="Jubin C."/>
            <person name="Vezzi A."/>
            <person name="Legeai F."/>
            <person name="Hugueney P."/>
            <person name="Dasilva C."/>
            <person name="Horner D."/>
            <person name="Mica E."/>
            <person name="Jublot D."/>
            <person name="Poulain J."/>
            <person name="Bruyere C."/>
            <person name="Billault A."/>
            <person name="Segurens B."/>
            <person name="Gouyvenoux M."/>
            <person name="Ugarte E."/>
            <person name="Cattonaro F."/>
            <person name="Anthouard V."/>
            <person name="Vico V."/>
            <person name="Del Fabbro C."/>
            <person name="Alaux M."/>
            <person name="Di Gaspero G."/>
            <person name="Dumas V."/>
            <person name="Felice N."/>
            <person name="Paillard S."/>
            <person name="Juman I."/>
            <person name="Moroldo M."/>
            <person name="Scalabrin S."/>
            <person name="Canaguier A."/>
            <person name="Le Clainche I."/>
            <person name="Malacrida G."/>
            <person name="Durand E."/>
            <person name="Pesole G."/>
            <person name="Laucou V."/>
            <person name="Chatelet P."/>
            <person name="Merdinoglu D."/>
            <person name="Delledonne M."/>
            <person name="Pezzotti M."/>
            <person name="Lecharny A."/>
            <person name="Scarpelli C."/>
            <person name="Artiguenave F."/>
            <person name="Pe M.E."/>
            <person name="Valle G."/>
            <person name="Morgante M."/>
            <person name="Caboche M."/>
            <person name="Adam-Blondon A.-F."/>
            <person name="Weissenbach J."/>
            <person name="Quetier F."/>
            <person name="Wincker P."/>
        </authorList>
    </citation>
    <scope>NUCLEOTIDE SEQUENCE [LARGE SCALE GENOMIC DNA]</scope>
    <source>
        <strain evidence="4">cv. Pinot noir / PN40024</strain>
    </source>
</reference>
<dbReference type="EC" id="2.5.1.-" evidence="2"/>
<evidence type="ECO:0000313" key="3">
    <source>
        <dbReference type="EMBL" id="CCB50238.1"/>
    </source>
</evidence>
<name>F6HDE3_VITVI</name>
<dbReference type="PANTHER" id="PTHR10291:SF32">
    <property type="entry name" value="ALKYL TRANSFERASE"/>
    <property type="match status" value="1"/>
</dbReference>
<gene>
    <name evidence="3" type="ORF">VIT_00s2071g00010</name>
</gene>
<dbReference type="InterPro" id="IPR036424">
    <property type="entry name" value="UPP_synth-like_sf"/>
</dbReference>
<dbReference type="eggNOG" id="KOG1602">
    <property type="taxonomic scope" value="Eukaryota"/>
</dbReference>
<dbReference type="STRING" id="29760.F6HDE3"/>
<evidence type="ECO:0000313" key="4">
    <source>
        <dbReference type="Proteomes" id="UP000009183"/>
    </source>
</evidence>
<dbReference type="InParanoid" id="F6HDE3"/>
<dbReference type="AlphaFoldDB" id="F6HDE3"/>
<dbReference type="NCBIfam" id="TIGR00055">
    <property type="entry name" value="uppS"/>
    <property type="match status" value="1"/>
</dbReference>
<dbReference type="GO" id="GO:0005783">
    <property type="term" value="C:endoplasmic reticulum"/>
    <property type="evidence" value="ECO:0000318"/>
    <property type="project" value="GO_Central"/>
</dbReference>
<evidence type="ECO:0000256" key="2">
    <source>
        <dbReference type="RuleBase" id="RU363018"/>
    </source>
</evidence>
<accession>F6HDE3</accession>